<proteinExistence type="predicted"/>
<evidence type="ECO:0000313" key="1">
    <source>
        <dbReference type="EMBL" id="KAH3740214.1"/>
    </source>
</evidence>
<keyword evidence="2" id="KW-1185">Reference proteome</keyword>
<sequence>MMLLCVTHELQTLDPSLGARYRDIQEWSVQKALSHVQVRKICEHFHPVFNQICLTSHAVVVN</sequence>
<reference evidence="1" key="2">
    <citation type="submission" date="2020-11" db="EMBL/GenBank/DDBJ databases">
        <authorList>
            <person name="McCartney M.A."/>
            <person name="Auch B."/>
            <person name="Kono T."/>
            <person name="Mallez S."/>
            <person name="Becker A."/>
            <person name="Gohl D.M."/>
            <person name="Silverstein K.A.T."/>
            <person name="Koren S."/>
            <person name="Bechman K.B."/>
            <person name="Herman A."/>
            <person name="Abrahante J.E."/>
            <person name="Garbe J."/>
        </authorList>
    </citation>
    <scope>NUCLEOTIDE SEQUENCE</scope>
    <source>
        <strain evidence="1">Duluth1</strain>
        <tissue evidence="1">Whole animal</tissue>
    </source>
</reference>
<dbReference type="EMBL" id="JAIWYP010000011">
    <property type="protein sequence ID" value="KAH3740214.1"/>
    <property type="molecule type" value="Genomic_DNA"/>
</dbReference>
<dbReference type="AlphaFoldDB" id="A0A9D4I0Z8"/>
<organism evidence="1 2">
    <name type="scientific">Dreissena polymorpha</name>
    <name type="common">Zebra mussel</name>
    <name type="synonym">Mytilus polymorpha</name>
    <dbReference type="NCBI Taxonomy" id="45954"/>
    <lineage>
        <taxon>Eukaryota</taxon>
        <taxon>Metazoa</taxon>
        <taxon>Spiralia</taxon>
        <taxon>Lophotrochozoa</taxon>
        <taxon>Mollusca</taxon>
        <taxon>Bivalvia</taxon>
        <taxon>Autobranchia</taxon>
        <taxon>Heteroconchia</taxon>
        <taxon>Euheterodonta</taxon>
        <taxon>Imparidentia</taxon>
        <taxon>Neoheterodontei</taxon>
        <taxon>Myida</taxon>
        <taxon>Dreissenoidea</taxon>
        <taxon>Dreissenidae</taxon>
        <taxon>Dreissena</taxon>
    </lineage>
</organism>
<comment type="caution">
    <text evidence="1">The sequence shown here is derived from an EMBL/GenBank/DDBJ whole genome shotgun (WGS) entry which is preliminary data.</text>
</comment>
<reference evidence="1" key="1">
    <citation type="journal article" date="2019" name="bioRxiv">
        <title>The Genome of the Zebra Mussel, Dreissena polymorpha: A Resource for Invasive Species Research.</title>
        <authorList>
            <person name="McCartney M.A."/>
            <person name="Auch B."/>
            <person name="Kono T."/>
            <person name="Mallez S."/>
            <person name="Zhang Y."/>
            <person name="Obille A."/>
            <person name="Becker A."/>
            <person name="Abrahante J.E."/>
            <person name="Garbe J."/>
            <person name="Badalamenti J.P."/>
            <person name="Herman A."/>
            <person name="Mangelson H."/>
            <person name="Liachko I."/>
            <person name="Sullivan S."/>
            <person name="Sone E.D."/>
            <person name="Koren S."/>
            <person name="Silverstein K.A.T."/>
            <person name="Beckman K.B."/>
            <person name="Gohl D.M."/>
        </authorList>
    </citation>
    <scope>NUCLEOTIDE SEQUENCE</scope>
    <source>
        <strain evidence="1">Duluth1</strain>
        <tissue evidence="1">Whole animal</tissue>
    </source>
</reference>
<evidence type="ECO:0000313" key="2">
    <source>
        <dbReference type="Proteomes" id="UP000828390"/>
    </source>
</evidence>
<name>A0A9D4I0Z8_DREPO</name>
<accession>A0A9D4I0Z8</accession>
<protein>
    <submittedName>
        <fullName evidence="1">Uncharacterized protein</fullName>
    </submittedName>
</protein>
<gene>
    <name evidence="1" type="ORF">DPMN_046913</name>
</gene>
<dbReference type="Proteomes" id="UP000828390">
    <property type="component" value="Unassembled WGS sequence"/>
</dbReference>